<name>A0A1G9BMH4_9BACI</name>
<evidence type="ECO:0000256" key="1">
    <source>
        <dbReference type="SAM" id="MobiDB-lite"/>
    </source>
</evidence>
<feature type="signal peptide" evidence="2">
    <location>
        <begin position="1"/>
        <end position="19"/>
    </location>
</feature>
<sequence>MKKKLMLLFSTIMFVMATACSRVQEEGQVIDEGMEDSTMPIEYSTHEEAERRLEDHSKDGRQERGQNLNGHQENLPPGQAYNKGFYNEEAIGISEELNQWDEIRLSQVYASGDRVIVSLWLNQEFDDHAATISDRVYARVQELTQDKEVLVYTGDIYWNQMRDRDAKEGSTN</sequence>
<protein>
    <submittedName>
        <fullName evidence="3">Sporulation lipoprotein YhcN/YlaJ (Spore_YhcN_YlaJ)</fullName>
    </submittedName>
</protein>
<gene>
    <name evidence="3" type="ORF">SAMN05216243_3014</name>
</gene>
<evidence type="ECO:0000313" key="4">
    <source>
        <dbReference type="Proteomes" id="UP000198694"/>
    </source>
</evidence>
<dbReference type="InterPro" id="IPR019076">
    <property type="entry name" value="Spore_lipoprot_YhcN/YlaJ-like"/>
</dbReference>
<dbReference type="OrthoDB" id="2969417at2"/>
<evidence type="ECO:0000256" key="2">
    <source>
        <dbReference type="SAM" id="SignalP"/>
    </source>
</evidence>
<feature type="chain" id="PRO_5039405814" evidence="2">
    <location>
        <begin position="20"/>
        <end position="172"/>
    </location>
</feature>
<organism evidence="3 4">
    <name type="scientific">Sediminibacillus albus</name>
    <dbReference type="NCBI Taxonomy" id="407036"/>
    <lineage>
        <taxon>Bacteria</taxon>
        <taxon>Bacillati</taxon>
        <taxon>Bacillota</taxon>
        <taxon>Bacilli</taxon>
        <taxon>Bacillales</taxon>
        <taxon>Bacillaceae</taxon>
        <taxon>Sediminibacillus</taxon>
    </lineage>
</organism>
<accession>A0A1G9BMH4</accession>
<dbReference type="Proteomes" id="UP000198694">
    <property type="component" value="Unassembled WGS sequence"/>
</dbReference>
<dbReference type="EMBL" id="FNFL01000006">
    <property type="protein sequence ID" value="SDK40440.1"/>
    <property type="molecule type" value="Genomic_DNA"/>
</dbReference>
<proteinExistence type="predicted"/>
<dbReference type="AlphaFoldDB" id="A0A1G9BMH4"/>
<keyword evidence="4" id="KW-1185">Reference proteome</keyword>
<dbReference type="Pfam" id="PF09580">
    <property type="entry name" value="Spore_YhcN_YlaJ"/>
    <property type="match status" value="1"/>
</dbReference>
<keyword evidence="2" id="KW-0732">Signal</keyword>
<dbReference type="STRING" id="407036.SAMN05216243_3014"/>
<dbReference type="PROSITE" id="PS51257">
    <property type="entry name" value="PROKAR_LIPOPROTEIN"/>
    <property type="match status" value="1"/>
</dbReference>
<dbReference type="RefSeq" id="WP_093215875.1">
    <property type="nucleotide sequence ID" value="NZ_FNFL01000006.1"/>
</dbReference>
<feature type="region of interest" description="Disordered" evidence="1">
    <location>
        <begin position="45"/>
        <end position="80"/>
    </location>
</feature>
<evidence type="ECO:0000313" key="3">
    <source>
        <dbReference type="EMBL" id="SDK40440.1"/>
    </source>
</evidence>
<feature type="compositionally biased region" description="Basic and acidic residues" evidence="1">
    <location>
        <begin position="45"/>
        <end position="64"/>
    </location>
</feature>
<keyword evidence="3" id="KW-0449">Lipoprotein</keyword>
<reference evidence="3 4" key="1">
    <citation type="submission" date="2016-10" db="EMBL/GenBank/DDBJ databases">
        <authorList>
            <person name="de Groot N.N."/>
        </authorList>
    </citation>
    <scope>NUCLEOTIDE SEQUENCE [LARGE SCALE GENOMIC DNA]</scope>
    <source>
        <strain evidence="3 4">CGMCC 1.6502</strain>
    </source>
</reference>